<dbReference type="AlphaFoldDB" id="A0A8K0ADP9"/>
<name>A0A8K0ADP9_BRALA</name>
<protein>
    <submittedName>
        <fullName evidence="1">Hypp4461 protein</fullName>
    </submittedName>
</protein>
<evidence type="ECO:0000313" key="2">
    <source>
        <dbReference type="Proteomes" id="UP000838412"/>
    </source>
</evidence>
<dbReference type="EMBL" id="OV696692">
    <property type="protein sequence ID" value="CAH1270828.1"/>
    <property type="molecule type" value="Genomic_DNA"/>
</dbReference>
<reference evidence="1" key="1">
    <citation type="submission" date="2022-01" db="EMBL/GenBank/DDBJ databases">
        <authorList>
            <person name="Braso-Vives M."/>
        </authorList>
    </citation>
    <scope>NUCLEOTIDE SEQUENCE</scope>
</reference>
<sequence length="81" mass="8912">MAGGAVRALNPAIYTIAYRSFRQRLGALGWGRCSGGESRHLHHRVQELQAEAGGAVRAVNPVIYTIAYRSFRQRLGALFGR</sequence>
<keyword evidence="2" id="KW-1185">Reference proteome</keyword>
<accession>A0A8K0ADP9</accession>
<evidence type="ECO:0000313" key="1">
    <source>
        <dbReference type="EMBL" id="CAH1270828.1"/>
    </source>
</evidence>
<dbReference type="Proteomes" id="UP000838412">
    <property type="component" value="Chromosome 7"/>
</dbReference>
<organism evidence="1 2">
    <name type="scientific">Branchiostoma lanceolatum</name>
    <name type="common">Common lancelet</name>
    <name type="synonym">Amphioxus lanceolatum</name>
    <dbReference type="NCBI Taxonomy" id="7740"/>
    <lineage>
        <taxon>Eukaryota</taxon>
        <taxon>Metazoa</taxon>
        <taxon>Chordata</taxon>
        <taxon>Cephalochordata</taxon>
        <taxon>Leptocardii</taxon>
        <taxon>Amphioxiformes</taxon>
        <taxon>Branchiostomatidae</taxon>
        <taxon>Branchiostoma</taxon>
    </lineage>
</organism>
<proteinExistence type="predicted"/>
<gene>
    <name evidence="1" type="primary">Hypp4461</name>
    <name evidence="1" type="ORF">BLAG_LOCUS23004</name>
</gene>